<comment type="similarity">
    <text evidence="1">Belongs to the short-chain dehydrogenases/reductases (SDR) family.</text>
</comment>
<dbReference type="Gene3D" id="3.40.50.720">
    <property type="entry name" value="NAD(P)-binding Rossmann-like Domain"/>
    <property type="match status" value="1"/>
</dbReference>
<dbReference type="PANTHER" id="PTHR42760:SF40">
    <property type="entry name" value="3-OXOACYL-[ACYL-CARRIER-PROTEIN] REDUCTASE, CHLOROPLASTIC"/>
    <property type="match status" value="1"/>
</dbReference>
<dbReference type="EMBL" id="LHPG02000006">
    <property type="protein sequence ID" value="PRW57639.1"/>
    <property type="molecule type" value="Genomic_DNA"/>
</dbReference>
<sequence length="321" mass="33167">MAAKTAVVTGTARPHGIGRACARAFVRAGYRVLGIDRLRLQDGEPDEALGQQYAHVVLDIGSSAEVGFVPREVTKHFGAPEIHVLVNNAGIADPHMPDTPEAAVAHWRRVIDTNLTGAFLMSQACLPHMPPGDAAIVHISSTRAHQSEAHTEAYAAAKAGLLGLTHAQAISLPHRVRVNVVLPGWIDSSGEPGSLSAADHAWHPAGRVGRPEDVAELVLFLADGSRSGFITGQEFVIDGGVTKKMVYPEEEPAGTAGAAGTAGTAGAAAAGDAAVGTAAPSEQQPAAEAAEQEAAAEGEGLAESSLEVEEDRPPILWPDSN</sequence>
<evidence type="ECO:0000313" key="4">
    <source>
        <dbReference type="Proteomes" id="UP000239899"/>
    </source>
</evidence>
<dbReference type="InterPro" id="IPR020904">
    <property type="entry name" value="Sc_DH/Rdtase_CS"/>
</dbReference>
<feature type="compositionally biased region" description="Low complexity" evidence="2">
    <location>
        <begin position="253"/>
        <end position="289"/>
    </location>
</feature>
<dbReference type="PRINTS" id="PR00081">
    <property type="entry name" value="GDHRDH"/>
</dbReference>
<keyword evidence="4" id="KW-1185">Reference proteome</keyword>
<dbReference type="PANTHER" id="PTHR42760">
    <property type="entry name" value="SHORT-CHAIN DEHYDROGENASES/REDUCTASES FAMILY MEMBER"/>
    <property type="match status" value="1"/>
</dbReference>
<evidence type="ECO:0000256" key="1">
    <source>
        <dbReference type="ARBA" id="ARBA00006484"/>
    </source>
</evidence>
<dbReference type="Pfam" id="PF13561">
    <property type="entry name" value="adh_short_C2"/>
    <property type="match status" value="1"/>
</dbReference>
<feature type="region of interest" description="Disordered" evidence="2">
    <location>
        <begin position="253"/>
        <end position="321"/>
    </location>
</feature>
<dbReference type="FunFam" id="3.40.50.720:FF:000084">
    <property type="entry name" value="Short-chain dehydrogenase reductase"/>
    <property type="match status" value="1"/>
</dbReference>
<dbReference type="InterPro" id="IPR018247">
    <property type="entry name" value="EF_Hand_1_Ca_BS"/>
</dbReference>
<dbReference type="PROSITE" id="PS00061">
    <property type="entry name" value="ADH_SHORT"/>
    <property type="match status" value="1"/>
</dbReference>
<dbReference type="STRING" id="3076.A0A2P6TUA6"/>
<proteinExistence type="inferred from homology"/>
<comment type="caution">
    <text evidence="3">The sequence shown here is derived from an EMBL/GenBank/DDBJ whole genome shotgun (WGS) entry which is preliminary data.</text>
</comment>
<dbReference type="OrthoDB" id="1669814at2759"/>
<gene>
    <name evidence="3" type="ORF">C2E21_3609</name>
</gene>
<reference evidence="3 4" key="1">
    <citation type="journal article" date="2018" name="Plant J.">
        <title>Genome sequences of Chlorella sorokiniana UTEX 1602 and Micractinium conductrix SAG 241.80: implications to maltose excretion by a green alga.</title>
        <authorList>
            <person name="Arriola M.B."/>
            <person name="Velmurugan N."/>
            <person name="Zhang Y."/>
            <person name="Plunkett M.H."/>
            <person name="Hondzo H."/>
            <person name="Barney B.M."/>
        </authorList>
    </citation>
    <scope>NUCLEOTIDE SEQUENCE [LARGE SCALE GENOMIC DNA]</scope>
    <source>
        <strain evidence="4">UTEX 1602</strain>
    </source>
</reference>
<dbReference type="PROSITE" id="PS00018">
    <property type="entry name" value="EF_HAND_1"/>
    <property type="match status" value="1"/>
</dbReference>
<evidence type="ECO:0000313" key="3">
    <source>
        <dbReference type="EMBL" id="PRW57639.1"/>
    </source>
</evidence>
<dbReference type="AlphaFoldDB" id="A0A2P6TUA6"/>
<dbReference type="PRINTS" id="PR00080">
    <property type="entry name" value="SDRFAMILY"/>
</dbReference>
<organism evidence="3 4">
    <name type="scientific">Chlorella sorokiniana</name>
    <name type="common">Freshwater green alga</name>
    <dbReference type="NCBI Taxonomy" id="3076"/>
    <lineage>
        <taxon>Eukaryota</taxon>
        <taxon>Viridiplantae</taxon>
        <taxon>Chlorophyta</taxon>
        <taxon>core chlorophytes</taxon>
        <taxon>Trebouxiophyceae</taxon>
        <taxon>Chlorellales</taxon>
        <taxon>Chlorellaceae</taxon>
        <taxon>Chlorella clade</taxon>
        <taxon>Chlorella</taxon>
    </lineage>
</organism>
<name>A0A2P6TUA6_CHLSO</name>
<dbReference type="InterPro" id="IPR002347">
    <property type="entry name" value="SDR_fam"/>
</dbReference>
<dbReference type="GO" id="GO:0016616">
    <property type="term" value="F:oxidoreductase activity, acting on the CH-OH group of donors, NAD or NADP as acceptor"/>
    <property type="evidence" value="ECO:0007669"/>
    <property type="project" value="TreeGrafter"/>
</dbReference>
<dbReference type="Proteomes" id="UP000239899">
    <property type="component" value="Unassembled WGS sequence"/>
</dbReference>
<dbReference type="InterPro" id="IPR036291">
    <property type="entry name" value="NAD(P)-bd_dom_sf"/>
</dbReference>
<dbReference type="GO" id="GO:0030497">
    <property type="term" value="P:fatty acid elongation"/>
    <property type="evidence" value="ECO:0007669"/>
    <property type="project" value="TreeGrafter"/>
</dbReference>
<dbReference type="SUPFAM" id="SSF51735">
    <property type="entry name" value="NAD(P)-binding Rossmann-fold domains"/>
    <property type="match status" value="1"/>
</dbReference>
<evidence type="ECO:0000256" key="2">
    <source>
        <dbReference type="SAM" id="MobiDB-lite"/>
    </source>
</evidence>
<accession>A0A2P6TUA6</accession>
<protein>
    <submittedName>
        <fullName evidence="3">Oxidoreductase isoform B</fullName>
    </submittedName>
</protein>